<proteinExistence type="predicted"/>
<feature type="coiled-coil region" evidence="1">
    <location>
        <begin position="192"/>
        <end position="252"/>
    </location>
</feature>
<evidence type="ECO:0000313" key="2">
    <source>
        <dbReference type="EMBL" id="EST47705.1"/>
    </source>
</evidence>
<dbReference type="EMBL" id="AUWU02000006">
    <property type="protein sequence ID" value="KAH0572219.1"/>
    <property type="molecule type" value="Genomic_DNA"/>
</dbReference>
<sequence>MKLNSNVSKKLNILKHTPGCDSCKLSVAQDLSYFIIGIKDKLDQLQLTCSFRQYLPASKNVPSIPISKCKICGRNQLFSCLSQVIEEISEEWFFNLISSILHIQFKDLSKKVWQLLDLCKQIDVKRIQSDKPLIENIQIQTDDAEVGYKNNFNRIAHIVNCSSLQPETVIRSIENLIKDLKVHQETDYSKIINNQEEIILQVQNEVQQLQQQVRINYSLFQQEKKNNYSQEVMKLQNKLKTKDEQMEKLHKSQTFNERKTLLNEFARSQRPLSSIDEFKKSFSPRKLISPLSHSQNKDKEEYQPNNKYQKQVNILQQENNRLYQQNSIFEQKLQQLEKQRYSSAKTITFAQSVAKNVQIDQKIIKTQTSVINDQSQEITLFKDNIHVLMQQIVSLHINLSETRKNQFFSIKYNTDASTYVKIFKKILNQLNISQYTQEQISDHFLSVLEFMSSEEIVNKFTEFSGVQSLDLCNIKSMFSESTEIYIVSIMKDYKTLSLIKNLASVDGFMYDFMYPVDLQFNVVCAILCIFGLKPLCKKGYGIPWLVGDNGSFEGVECEVL</sequence>
<reference evidence="3" key="2">
    <citation type="submission" date="2020-12" db="EMBL/GenBank/DDBJ databases">
        <title>New Spironucleus salmonicida genome in near-complete chromosomes.</title>
        <authorList>
            <person name="Xu F."/>
            <person name="Kurt Z."/>
            <person name="Jimenez-Gonzalez A."/>
            <person name="Astvaldsson A."/>
            <person name="Andersson J.O."/>
            <person name="Svard S.G."/>
        </authorList>
    </citation>
    <scope>NUCLEOTIDE SEQUENCE</scope>
    <source>
        <strain evidence="3">ATCC 50377</strain>
    </source>
</reference>
<evidence type="ECO:0000313" key="4">
    <source>
        <dbReference type="Proteomes" id="UP000018208"/>
    </source>
</evidence>
<evidence type="ECO:0000256" key="1">
    <source>
        <dbReference type="SAM" id="Coils"/>
    </source>
</evidence>
<dbReference type="EMBL" id="KI546035">
    <property type="protein sequence ID" value="EST47705.1"/>
    <property type="molecule type" value="Genomic_DNA"/>
</dbReference>
<keyword evidence="4" id="KW-1185">Reference proteome</keyword>
<organism evidence="2">
    <name type="scientific">Spironucleus salmonicida</name>
    <dbReference type="NCBI Taxonomy" id="348837"/>
    <lineage>
        <taxon>Eukaryota</taxon>
        <taxon>Metamonada</taxon>
        <taxon>Diplomonadida</taxon>
        <taxon>Hexamitidae</taxon>
        <taxon>Hexamitinae</taxon>
        <taxon>Spironucleus</taxon>
    </lineage>
</organism>
<protein>
    <submittedName>
        <fullName evidence="2">Uncharacterized protein</fullName>
    </submittedName>
</protein>
<keyword evidence="1" id="KW-0175">Coiled coil</keyword>
<evidence type="ECO:0000313" key="3">
    <source>
        <dbReference type="EMBL" id="KAH0572219.1"/>
    </source>
</evidence>
<dbReference type="AlphaFoldDB" id="V6LT05"/>
<feature type="coiled-coil region" evidence="1">
    <location>
        <begin position="305"/>
        <end position="339"/>
    </location>
</feature>
<dbReference type="VEuPathDB" id="GiardiaDB:SS50377_26428"/>
<dbReference type="Proteomes" id="UP000018208">
    <property type="component" value="Unassembled WGS sequence"/>
</dbReference>
<gene>
    <name evidence="2" type="ORF">SS50377_12101</name>
    <name evidence="3" type="ORF">SS50377_26428</name>
</gene>
<reference evidence="2 3" key="1">
    <citation type="journal article" date="2014" name="PLoS Genet.">
        <title>The Genome of Spironucleus salmonicida Highlights a Fish Pathogen Adapted to Fluctuating Environments.</title>
        <authorList>
            <person name="Xu F."/>
            <person name="Jerlstrom-Hultqvist J."/>
            <person name="Einarsson E."/>
            <person name="Astvaldsson A."/>
            <person name="Svard S.G."/>
            <person name="Andersson J.O."/>
        </authorList>
    </citation>
    <scope>NUCLEOTIDE SEQUENCE</scope>
    <source>
        <strain evidence="3">ATCC 50377</strain>
    </source>
</reference>
<accession>V6LT05</accession>
<name>V6LT05_9EUKA</name>